<keyword evidence="2" id="KW-0240">DNA-directed RNA polymerase</keyword>
<name>A0ABQ8T2F0_PERAM</name>
<sequence length="260" mass="29835">MSFYGRIYTRADIITIDRDKNWSHSSPHRKVRNWAEDRPKQITAVANEKDFLVNHVYRAFHFCLKAVKGPGESDSIRPDATEICHVRDALTSWYTSSQTTHPPAHPEFQKQWALSFPNTLDKLLSSFKSEQDIARLLALQEMSVNNQYLVPKDGTLLSGLIQDHIVAGALLSIRGRFFIGDTAVKTALNLPETTSREEMNEKMDEVYQDKAIGRAIIDGSYKNLLDDYTNKINSQIKHYLEKLAIRLFDRRLDDKSFSTE</sequence>
<comment type="caution">
    <text evidence="6">The sequence shown here is derived from an EMBL/GenBank/DDBJ whole genome shotgun (WGS) entry which is preliminary data.</text>
</comment>
<reference evidence="6 7" key="1">
    <citation type="journal article" date="2022" name="Allergy">
        <title>Genome assembly and annotation of Periplaneta americana reveal a comprehensive cockroach allergen profile.</title>
        <authorList>
            <person name="Wang L."/>
            <person name="Xiong Q."/>
            <person name="Saelim N."/>
            <person name="Wang L."/>
            <person name="Nong W."/>
            <person name="Wan A.T."/>
            <person name="Shi M."/>
            <person name="Liu X."/>
            <person name="Cao Q."/>
            <person name="Hui J.H.L."/>
            <person name="Sookrung N."/>
            <person name="Leung T.F."/>
            <person name="Tungtrongchitr A."/>
            <person name="Tsui S.K.W."/>
        </authorList>
    </citation>
    <scope>NUCLEOTIDE SEQUENCE [LARGE SCALE GENOMIC DNA]</scope>
    <source>
        <strain evidence="6">PWHHKU_190912</strain>
    </source>
</reference>
<accession>A0ABQ8T2F0</accession>
<proteinExistence type="predicted"/>
<evidence type="ECO:0000256" key="4">
    <source>
        <dbReference type="ARBA" id="ARBA00022695"/>
    </source>
</evidence>
<evidence type="ECO:0000256" key="2">
    <source>
        <dbReference type="ARBA" id="ARBA00022478"/>
    </source>
</evidence>
<dbReference type="EMBL" id="JAJSOF020000017">
    <property type="protein sequence ID" value="KAJ4440651.1"/>
    <property type="molecule type" value="Genomic_DNA"/>
</dbReference>
<dbReference type="EC" id="2.7.7.6" evidence="1"/>
<evidence type="ECO:0000313" key="6">
    <source>
        <dbReference type="EMBL" id="KAJ4440651.1"/>
    </source>
</evidence>
<keyword evidence="4" id="KW-0548">Nucleotidyltransferase</keyword>
<protein>
    <recommendedName>
        <fullName evidence="1">DNA-directed RNA polymerase</fullName>
        <ecNumber evidence="1">2.7.7.6</ecNumber>
    </recommendedName>
</protein>
<dbReference type="InterPro" id="IPR042102">
    <property type="entry name" value="RNA_pol_Rpb1_3_sf"/>
</dbReference>
<keyword evidence="7" id="KW-1185">Reference proteome</keyword>
<evidence type="ECO:0000256" key="5">
    <source>
        <dbReference type="ARBA" id="ARBA00023163"/>
    </source>
</evidence>
<dbReference type="SUPFAM" id="SSF64484">
    <property type="entry name" value="beta and beta-prime subunits of DNA dependent RNA-polymerase"/>
    <property type="match status" value="1"/>
</dbReference>
<gene>
    <name evidence="6" type="ORF">ANN_08798</name>
</gene>
<evidence type="ECO:0000256" key="1">
    <source>
        <dbReference type="ARBA" id="ARBA00012418"/>
    </source>
</evidence>
<evidence type="ECO:0000256" key="3">
    <source>
        <dbReference type="ARBA" id="ARBA00022679"/>
    </source>
</evidence>
<dbReference type="Proteomes" id="UP001148838">
    <property type="component" value="Unassembled WGS sequence"/>
</dbReference>
<dbReference type="Gene3D" id="1.10.274.100">
    <property type="entry name" value="RNA polymerase Rpb1, domain 3"/>
    <property type="match status" value="1"/>
</dbReference>
<keyword evidence="5" id="KW-0804">Transcription</keyword>
<keyword evidence="3" id="KW-0808">Transferase</keyword>
<organism evidence="6 7">
    <name type="scientific">Periplaneta americana</name>
    <name type="common">American cockroach</name>
    <name type="synonym">Blatta americana</name>
    <dbReference type="NCBI Taxonomy" id="6978"/>
    <lineage>
        <taxon>Eukaryota</taxon>
        <taxon>Metazoa</taxon>
        <taxon>Ecdysozoa</taxon>
        <taxon>Arthropoda</taxon>
        <taxon>Hexapoda</taxon>
        <taxon>Insecta</taxon>
        <taxon>Pterygota</taxon>
        <taxon>Neoptera</taxon>
        <taxon>Polyneoptera</taxon>
        <taxon>Dictyoptera</taxon>
        <taxon>Blattodea</taxon>
        <taxon>Blattoidea</taxon>
        <taxon>Blattidae</taxon>
        <taxon>Blattinae</taxon>
        <taxon>Periplaneta</taxon>
    </lineage>
</organism>
<evidence type="ECO:0000313" key="7">
    <source>
        <dbReference type="Proteomes" id="UP001148838"/>
    </source>
</evidence>